<keyword evidence="4" id="KW-0812">Transmembrane</keyword>
<evidence type="ECO:0000256" key="1">
    <source>
        <dbReference type="ARBA" id="ARBA00004196"/>
    </source>
</evidence>
<dbReference type="OrthoDB" id="2446145at2"/>
<feature type="transmembrane region" description="Helical" evidence="4">
    <location>
        <begin position="7"/>
        <end position="25"/>
    </location>
</feature>
<evidence type="ECO:0008006" key="7">
    <source>
        <dbReference type="Google" id="ProtNLM"/>
    </source>
</evidence>
<keyword evidence="4" id="KW-0472">Membrane</keyword>
<comment type="subcellular location">
    <subcellularLocation>
        <location evidence="1">Cell envelope</location>
    </subcellularLocation>
</comment>
<protein>
    <recommendedName>
        <fullName evidence="7">Efflux system component YknX</fullName>
    </recommendedName>
</protein>
<dbReference type="RefSeq" id="WP_124068661.1">
    <property type="nucleotide sequence ID" value="NZ_CBCRXF010000003.1"/>
</dbReference>
<dbReference type="PANTHER" id="PTHR32347:SF23">
    <property type="entry name" value="BLL5650 PROTEIN"/>
    <property type="match status" value="1"/>
</dbReference>
<keyword evidence="2" id="KW-0175">Coiled coil</keyword>
<dbReference type="EMBL" id="UXAV01000015">
    <property type="protein sequence ID" value="VDC19087.1"/>
    <property type="molecule type" value="Genomic_DNA"/>
</dbReference>
<accession>A0A3P5WHX1</accession>
<dbReference type="PANTHER" id="PTHR32347">
    <property type="entry name" value="EFFLUX SYSTEM COMPONENT YKNX-RELATED"/>
    <property type="match status" value="1"/>
</dbReference>
<organism evidence="5 6">
    <name type="scientific">Filibacter tadaridae</name>
    <dbReference type="NCBI Taxonomy" id="2483811"/>
    <lineage>
        <taxon>Bacteria</taxon>
        <taxon>Bacillati</taxon>
        <taxon>Bacillota</taxon>
        <taxon>Bacilli</taxon>
        <taxon>Bacillales</taxon>
        <taxon>Caryophanaceae</taxon>
        <taxon>Filibacter</taxon>
    </lineage>
</organism>
<feature type="region of interest" description="Disordered" evidence="3">
    <location>
        <begin position="126"/>
        <end position="153"/>
    </location>
</feature>
<reference evidence="5 6" key="1">
    <citation type="submission" date="2018-11" db="EMBL/GenBank/DDBJ databases">
        <authorList>
            <person name="Criscuolo A."/>
        </authorList>
    </citation>
    <scope>NUCLEOTIDE SEQUENCE [LARGE SCALE GENOMIC DNA]</scope>
    <source>
        <strain evidence="5">ATB-66</strain>
    </source>
</reference>
<name>A0A3P5WHX1_9BACL</name>
<evidence type="ECO:0000313" key="5">
    <source>
        <dbReference type="EMBL" id="VDC19087.1"/>
    </source>
</evidence>
<feature type="compositionally biased region" description="Basic and acidic residues" evidence="3">
    <location>
        <begin position="128"/>
        <end position="153"/>
    </location>
</feature>
<dbReference type="Gene3D" id="2.40.420.20">
    <property type="match status" value="1"/>
</dbReference>
<dbReference type="InterPro" id="IPR050465">
    <property type="entry name" value="UPF0194_transport"/>
</dbReference>
<evidence type="ECO:0000256" key="3">
    <source>
        <dbReference type="SAM" id="MobiDB-lite"/>
    </source>
</evidence>
<keyword evidence="4" id="KW-1133">Transmembrane helix</keyword>
<dbReference type="GO" id="GO:0030313">
    <property type="term" value="C:cell envelope"/>
    <property type="evidence" value="ECO:0007669"/>
    <property type="project" value="UniProtKB-SubCell"/>
</dbReference>
<gene>
    <name evidence="5" type="ORF">FILTAD_00206</name>
</gene>
<sequence>MNKWVNIAVAIAVSAFLAINMYLLFSNKSVIPKAVYVDQYERMTSSDVNEKLAKEGFIAPMETYTVYIGNEEIVDTWLVKEGDAVTVGDDIASLQTERADGQRSVWEAEREALLDQQYTLSSTISELESDRADAKSDSSSKVNKQDNVNEGKDDKTIKVGLNVDVQVDVAQDGSFAQAIGAAEQELATVERRLIVIDAQLSQDSANPSIVSPVNGVIANVTRHGENLAVDIYSSQQVIVTYAKNDEWQKIGQGDRVLAQGDGIEKGTEGTVLSVSAVPANDDKWLQAYKAMDSTAVKNPLAYNEIRIALDPNIQQAPFGTNVNAIVIVNEAQDAISLKEDWLLNNFEGVATVPVIDKTGRAKPTKIQTPFSWKTRAVVSNGLKLGDIVVYEPNLAHYTYTPQLLLPLPTDVPGKADWKAFGWKNYVKYMTVK</sequence>
<proteinExistence type="predicted"/>
<dbReference type="AlphaFoldDB" id="A0A3P5WHX1"/>
<keyword evidence="6" id="KW-1185">Reference proteome</keyword>
<evidence type="ECO:0000256" key="4">
    <source>
        <dbReference type="SAM" id="Phobius"/>
    </source>
</evidence>
<dbReference type="Proteomes" id="UP000270468">
    <property type="component" value="Unassembled WGS sequence"/>
</dbReference>
<evidence type="ECO:0000313" key="6">
    <source>
        <dbReference type="Proteomes" id="UP000270468"/>
    </source>
</evidence>
<evidence type="ECO:0000256" key="2">
    <source>
        <dbReference type="ARBA" id="ARBA00023054"/>
    </source>
</evidence>